<evidence type="ECO:0000256" key="2">
    <source>
        <dbReference type="SAM" id="Phobius"/>
    </source>
</evidence>
<organism evidence="3 4">
    <name type="scientific">Amanita muscaria (strain Koide BX008)</name>
    <dbReference type="NCBI Taxonomy" id="946122"/>
    <lineage>
        <taxon>Eukaryota</taxon>
        <taxon>Fungi</taxon>
        <taxon>Dikarya</taxon>
        <taxon>Basidiomycota</taxon>
        <taxon>Agaricomycotina</taxon>
        <taxon>Agaricomycetes</taxon>
        <taxon>Agaricomycetidae</taxon>
        <taxon>Agaricales</taxon>
        <taxon>Pluteineae</taxon>
        <taxon>Amanitaceae</taxon>
        <taxon>Amanita</taxon>
    </lineage>
</organism>
<feature type="transmembrane region" description="Helical" evidence="2">
    <location>
        <begin position="154"/>
        <end position="175"/>
    </location>
</feature>
<proteinExistence type="predicted"/>
<keyword evidence="2" id="KW-0472">Membrane</keyword>
<keyword evidence="4" id="KW-1185">Reference proteome</keyword>
<dbReference type="HOGENOM" id="CLU_1524740_0_0_1"/>
<dbReference type="AlphaFoldDB" id="A0A0C2STC1"/>
<evidence type="ECO:0000256" key="1">
    <source>
        <dbReference type="SAM" id="MobiDB-lite"/>
    </source>
</evidence>
<protein>
    <submittedName>
        <fullName evidence="3">Uncharacterized protein</fullName>
    </submittedName>
</protein>
<keyword evidence="2" id="KW-1133">Transmembrane helix</keyword>
<dbReference type="InParanoid" id="A0A0C2STC1"/>
<evidence type="ECO:0000313" key="3">
    <source>
        <dbReference type="EMBL" id="KIL57294.1"/>
    </source>
</evidence>
<feature type="region of interest" description="Disordered" evidence="1">
    <location>
        <begin position="1"/>
        <end position="40"/>
    </location>
</feature>
<dbReference type="EMBL" id="KN818375">
    <property type="protein sequence ID" value="KIL57294.1"/>
    <property type="molecule type" value="Genomic_DNA"/>
</dbReference>
<feature type="transmembrane region" description="Helical" evidence="2">
    <location>
        <begin position="115"/>
        <end position="134"/>
    </location>
</feature>
<gene>
    <name evidence="3" type="ORF">M378DRAFT_171894</name>
</gene>
<evidence type="ECO:0000313" key="4">
    <source>
        <dbReference type="Proteomes" id="UP000054549"/>
    </source>
</evidence>
<sequence length="176" mass="19775">MQTRSPSTGHAEAEASPYGISNQDDYTPEPGGNPTQLGEIAPYTMANPHHLQQPDFISPHNRAWIWTRHPIGLTCVLHLTQRGIRTFMIHPTRMGIVGLMTHSLFLHADNAVQRIVNLVLQQILTSVLLGYLYLMTTSSTYRNDLFTYNDAPLIPLSPLYHIARVLTTVFLAYVLP</sequence>
<dbReference type="Proteomes" id="UP000054549">
    <property type="component" value="Unassembled WGS sequence"/>
</dbReference>
<reference evidence="3 4" key="1">
    <citation type="submission" date="2014-04" db="EMBL/GenBank/DDBJ databases">
        <title>Evolutionary Origins and Diversification of the Mycorrhizal Mutualists.</title>
        <authorList>
            <consortium name="DOE Joint Genome Institute"/>
            <consortium name="Mycorrhizal Genomics Consortium"/>
            <person name="Kohler A."/>
            <person name="Kuo A."/>
            <person name="Nagy L.G."/>
            <person name="Floudas D."/>
            <person name="Copeland A."/>
            <person name="Barry K.W."/>
            <person name="Cichocki N."/>
            <person name="Veneault-Fourrey C."/>
            <person name="LaButti K."/>
            <person name="Lindquist E.A."/>
            <person name="Lipzen A."/>
            <person name="Lundell T."/>
            <person name="Morin E."/>
            <person name="Murat C."/>
            <person name="Riley R."/>
            <person name="Ohm R."/>
            <person name="Sun H."/>
            <person name="Tunlid A."/>
            <person name="Henrissat B."/>
            <person name="Grigoriev I.V."/>
            <person name="Hibbett D.S."/>
            <person name="Martin F."/>
        </authorList>
    </citation>
    <scope>NUCLEOTIDE SEQUENCE [LARGE SCALE GENOMIC DNA]</scope>
    <source>
        <strain evidence="3 4">Koide BX008</strain>
    </source>
</reference>
<name>A0A0C2STC1_AMAMK</name>
<keyword evidence="2" id="KW-0812">Transmembrane</keyword>
<accession>A0A0C2STC1</accession>